<evidence type="ECO:0000256" key="4">
    <source>
        <dbReference type="ARBA" id="ARBA00023136"/>
    </source>
</evidence>
<dbReference type="GO" id="GO:0009279">
    <property type="term" value="C:cell outer membrane"/>
    <property type="evidence" value="ECO:0007669"/>
    <property type="project" value="UniProtKB-SubCell"/>
</dbReference>
<keyword evidence="3 8" id="KW-0732">Signal</keyword>
<evidence type="ECO:0000313" key="10">
    <source>
        <dbReference type="Proteomes" id="UP000008630"/>
    </source>
</evidence>
<organism evidence="9 10">
    <name type="scientific">Bacteroides helcogenes (strain ATCC 35417 / DSM 20613 / JCM 6297 / CCUG 15421 / P 36-108)</name>
    <dbReference type="NCBI Taxonomy" id="693979"/>
    <lineage>
        <taxon>Bacteria</taxon>
        <taxon>Pseudomonadati</taxon>
        <taxon>Bacteroidota</taxon>
        <taxon>Bacteroidia</taxon>
        <taxon>Bacteroidales</taxon>
        <taxon>Bacteroidaceae</taxon>
        <taxon>Bacteroides</taxon>
    </lineage>
</organism>
<evidence type="ECO:0000256" key="8">
    <source>
        <dbReference type="SAM" id="SignalP"/>
    </source>
</evidence>
<dbReference type="HOGENOM" id="CLU_083544_0_0_10"/>
<dbReference type="eggNOG" id="ENOG50321N1">
    <property type="taxonomic scope" value="Bacteria"/>
</dbReference>
<evidence type="ECO:0000256" key="6">
    <source>
        <dbReference type="ARBA" id="ARBA00023237"/>
    </source>
</evidence>
<dbReference type="PROSITE" id="PS51257">
    <property type="entry name" value="PROKAR_LIPOPROTEIN"/>
    <property type="match status" value="1"/>
</dbReference>
<dbReference type="Pfam" id="PF08842">
    <property type="entry name" value="Mfa2"/>
    <property type="match status" value="1"/>
</dbReference>
<gene>
    <name evidence="9" type="ordered locus">Bache_1810</name>
</gene>
<reference evidence="9 10" key="2">
    <citation type="journal article" date="2011" name="Stand. Genomic Sci.">
        <title>Complete genome sequence of Bacteroides helcogenes type strain (P 36-108).</title>
        <authorList>
            <person name="Pati A."/>
            <person name="Gronow S."/>
            <person name="Zeytun A."/>
            <person name="Lapidus A."/>
            <person name="Nolan M."/>
            <person name="Hammon N."/>
            <person name="Deshpande S."/>
            <person name="Cheng J.F."/>
            <person name="Tapia R."/>
            <person name="Han C."/>
            <person name="Goodwin L."/>
            <person name="Pitluck S."/>
            <person name="Liolios K."/>
            <person name="Pagani I."/>
            <person name="Ivanova N."/>
            <person name="Mavromatis K."/>
            <person name="Chen A."/>
            <person name="Palaniappan K."/>
            <person name="Land M."/>
            <person name="Hauser L."/>
            <person name="Chang Y.J."/>
            <person name="Jeffries C.D."/>
            <person name="Detter J.C."/>
            <person name="Brambilla E."/>
            <person name="Rohde M."/>
            <person name="Goker M."/>
            <person name="Woyke T."/>
            <person name="Bristow J."/>
            <person name="Eisen J.A."/>
            <person name="Markowitz V."/>
            <person name="Hugenholtz P."/>
            <person name="Kyrpides N.C."/>
            <person name="Klenk H.P."/>
            <person name="Lucas S."/>
        </authorList>
    </citation>
    <scope>NUCLEOTIDE SEQUENCE [LARGE SCALE GENOMIC DNA]</scope>
    <source>
        <strain evidence="10">ATCC 35417 / DSM 20613 / JCM 6297 / CCUG 15421 / P 36-108</strain>
    </source>
</reference>
<proteinExistence type="inferred from homology"/>
<evidence type="ECO:0000256" key="3">
    <source>
        <dbReference type="ARBA" id="ARBA00022729"/>
    </source>
</evidence>
<protein>
    <recommendedName>
        <fullName evidence="11">Lipoprotein</fullName>
    </recommendedName>
</protein>
<dbReference type="PATRIC" id="fig|693979.3.peg.1915"/>
<keyword evidence="4" id="KW-0472">Membrane</keyword>
<name>E6SP21_BACT6</name>
<comment type="subcellular location">
    <subcellularLocation>
        <location evidence="1">Cell outer membrane</location>
    </subcellularLocation>
</comment>
<dbReference type="EMBL" id="CP002352">
    <property type="protein sequence ID" value="ADV43791.1"/>
    <property type="molecule type" value="Genomic_DNA"/>
</dbReference>
<evidence type="ECO:0008006" key="11">
    <source>
        <dbReference type="Google" id="ProtNLM"/>
    </source>
</evidence>
<evidence type="ECO:0000256" key="7">
    <source>
        <dbReference type="ARBA" id="ARBA00023288"/>
    </source>
</evidence>
<reference key="1">
    <citation type="submission" date="2010-11" db="EMBL/GenBank/DDBJ databases">
        <title>The complete genome of Bacteroides helcogenes P 36-108.</title>
        <authorList>
            <consortium name="US DOE Joint Genome Institute (JGI-PGF)"/>
            <person name="Lucas S."/>
            <person name="Copeland A."/>
            <person name="Lapidus A."/>
            <person name="Bruce D."/>
            <person name="Goodwin L."/>
            <person name="Pitluck S."/>
            <person name="Kyrpides N."/>
            <person name="Mavromatis K."/>
            <person name="Ivanova N."/>
            <person name="Zeytun A."/>
            <person name="Brettin T."/>
            <person name="Detter J.C."/>
            <person name="Tapia R."/>
            <person name="Han C."/>
            <person name="Land M."/>
            <person name="Hauser L."/>
            <person name="Markowitz V."/>
            <person name="Cheng J.-F."/>
            <person name="Hugenholtz P."/>
            <person name="Woyke T."/>
            <person name="Wu D."/>
            <person name="Gronow S."/>
            <person name="Wellnitz S."/>
            <person name="Brambilla E."/>
            <person name="Klenk H.-P."/>
            <person name="Eisen J.A."/>
        </authorList>
    </citation>
    <scope>NUCLEOTIDE SEQUENCE</scope>
    <source>
        <strain>P 36-108</strain>
    </source>
</reference>
<evidence type="ECO:0000313" key="9">
    <source>
        <dbReference type="EMBL" id="ADV43791.1"/>
    </source>
</evidence>
<evidence type="ECO:0000256" key="5">
    <source>
        <dbReference type="ARBA" id="ARBA00023139"/>
    </source>
</evidence>
<dbReference type="AlphaFoldDB" id="E6SP21"/>
<comment type="similarity">
    <text evidence="2">Belongs to the bacteroidetes fimbrillin superfamily. FimB/Mfa2 family.</text>
</comment>
<evidence type="ECO:0000256" key="1">
    <source>
        <dbReference type="ARBA" id="ARBA00004442"/>
    </source>
</evidence>
<evidence type="ECO:0000256" key="2">
    <source>
        <dbReference type="ARBA" id="ARBA00007248"/>
    </source>
</evidence>
<dbReference type="InterPro" id="IPR014941">
    <property type="entry name" value="FimB/Mfa2/Mfa3"/>
</dbReference>
<feature type="chain" id="PRO_5003209177" description="Lipoprotein" evidence="8">
    <location>
        <begin position="23"/>
        <end position="321"/>
    </location>
</feature>
<keyword evidence="6" id="KW-0998">Cell outer membrane</keyword>
<dbReference type="RefSeq" id="WP_013547385.1">
    <property type="nucleotide sequence ID" value="NC_014933.1"/>
</dbReference>
<keyword evidence="7" id="KW-0449">Lipoprotein</keyword>
<keyword evidence="10" id="KW-1185">Reference proteome</keyword>
<dbReference type="KEGG" id="bhl:Bache_1810"/>
<keyword evidence="5" id="KW-0564">Palmitate</keyword>
<dbReference type="STRING" id="693979.Bache_1810"/>
<sequence>MKMKNYSKIVTGLFLCSTLMLGSCVKDTLYNTPHPDKGAVQITTDWTGRSSDAVLPESYILRIGSVEPATRSTGGEEQTVNSETNAFKSLLVPGTQSLLVYHQADGITISGTTATVNTLEDGTLNPMPGFLFSAAKELDVPKDDTLKVTVPMMQHIRTLALTLKLNNGDEQRIAGTTATLTGIAPSVDLITGNVAATEGKAVVPVFTLGTAAYGKARAGTSASPSAACKATRATGNPVLAASLRLLGVMTGEKQELSITVALTNGTVQTIKTDLTEALKNFGSGEIEPLTLDATLTLPAEAGISAIIGNWNTVNNGDITVN</sequence>
<feature type="signal peptide" evidence="8">
    <location>
        <begin position="1"/>
        <end position="22"/>
    </location>
</feature>
<dbReference type="Proteomes" id="UP000008630">
    <property type="component" value="Chromosome"/>
</dbReference>
<accession>E6SP21</accession>